<evidence type="ECO:0000313" key="1">
    <source>
        <dbReference type="EMBL" id="KAI0044230.1"/>
    </source>
</evidence>
<gene>
    <name evidence="1" type="ORF">FA95DRAFT_1574617</name>
</gene>
<comment type="caution">
    <text evidence="1">The sequence shown here is derived from an EMBL/GenBank/DDBJ whole genome shotgun (WGS) entry which is preliminary data.</text>
</comment>
<proteinExistence type="predicted"/>
<protein>
    <submittedName>
        <fullName evidence="1">Uncharacterized protein</fullName>
    </submittedName>
</protein>
<reference evidence="1" key="1">
    <citation type="submission" date="2021-02" db="EMBL/GenBank/DDBJ databases">
        <authorList>
            <consortium name="DOE Joint Genome Institute"/>
            <person name="Ahrendt S."/>
            <person name="Looney B.P."/>
            <person name="Miyauchi S."/>
            <person name="Morin E."/>
            <person name="Drula E."/>
            <person name="Courty P.E."/>
            <person name="Chicoki N."/>
            <person name="Fauchery L."/>
            <person name="Kohler A."/>
            <person name="Kuo A."/>
            <person name="Labutti K."/>
            <person name="Pangilinan J."/>
            <person name="Lipzen A."/>
            <person name="Riley R."/>
            <person name="Andreopoulos W."/>
            <person name="He G."/>
            <person name="Johnson J."/>
            <person name="Barry K.W."/>
            <person name="Grigoriev I.V."/>
            <person name="Nagy L."/>
            <person name="Hibbett D."/>
            <person name="Henrissat B."/>
            <person name="Matheny P.B."/>
            <person name="Labbe J."/>
            <person name="Martin F."/>
        </authorList>
    </citation>
    <scope>NUCLEOTIDE SEQUENCE</scope>
    <source>
        <strain evidence="1">FP105234-sp</strain>
    </source>
</reference>
<dbReference type="Proteomes" id="UP000814033">
    <property type="component" value="Unassembled WGS sequence"/>
</dbReference>
<organism evidence="1 2">
    <name type="scientific">Auriscalpium vulgare</name>
    <dbReference type="NCBI Taxonomy" id="40419"/>
    <lineage>
        <taxon>Eukaryota</taxon>
        <taxon>Fungi</taxon>
        <taxon>Dikarya</taxon>
        <taxon>Basidiomycota</taxon>
        <taxon>Agaricomycotina</taxon>
        <taxon>Agaricomycetes</taxon>
        <taxon>Russulales</taxon>
        <taxon>Auriscalpiaceae</taxon>
        <taxon>Auriscalpium</taxon>
    </lineage>
</organism>
<sequence>MTQTITDLLDVALAPVQLSKFIRLNAPTRTAYRPPRAAVGLTLLPDDVLLLVLSLIGVDDILALRMTAKRFFSVTNLRWVWSDALRRHVIDKRLPFPSPNADLKSLSAKELEVRALHAARFQQNWCSPAPRPRGGIEFQARHMETDESAALLEAHPHPISQVLFPSGHNGELVLTVEKARIVCWEVPFGGSEAFMVAERSLPDAAIGGVVVNDEPGSPAMLVVGYTTNITHEPIPGYPLQALPQRITVEAWALDKFHGCFEVLRGDTMIGNPSRLMPLSRLSGEYALIGDPVALWNWKHPEQTFLLSYGNLPSPVPDCVLAVQLVRGHLLIVRQSHIQLLPAPRFDAAGQALPHTTAAAFVHLPDAAKEAVIVVHKPTAQERDDWQFDPVTVLMRVEANGAHQIRKYDILPLPKVRVGGADGPAARCIPCVFPKAAAAAIPVPPSCSGLTVGRNGKGFWMETRNVTWGHSTFPARCIVGFDVTSGVCAAAGVPHWKNDLVLRKKELFVSRVGTGEVEKRKYRIATTSLEDTVGRIAIGGRDGKVQILDLA</sequence>
<reference evidence="1" key="2">
    <citation type="journal article" date="2022" name="New Phytol.">
        <title>Evolutionary transition to the ectomycorrhizal habit in the genomes of a hyperdiverse lineage of mushroom-forming fungi.</title>
        <authorList>
            <person name="Looney B."/>
            <person name="Miyauchi S."/>
            <person name="Morin E."/>
            <person name="Drula E."/>
            <person name="Courty P.E."/>
            <person name="Kohler A."/>
            <person name="Kuo A."/>
            <person name="LaButti K."/>
            <person name="Pangilinan J."/>
            <person name="Lipzen A."/>
            <person name="Riley R."/>
            <person name="Andreopoulos W."/>
            <person name="He G."/>
            <person name="Johnson J."/>
            <person name="Nolan M."/>
            <person name="Tritt A."/>
            <person name="Barry K.W."/>
            <person name="Grigoriev I.V."/>
            <person name="Nagy L.G."/>
            <person name="Hibbett D."/>
            <person name="Henrissat B."/>
            <person name="Matheny P.B."/>
            <person name="Labbe J."/>
            <person name="Martin F.M."/>
        </authorList>
    </citation>
    <scope>NUCLEOTIDE SEQUENCE</scope>
    <source>
        <strain evidence="1">FP105234-sp</strain>
    </source>
</reference>
<keyword evidence="2" id="KW-1185">Reference proteome</keyword>
<name>A0ACB8RJX3_9AGAM</name>
<evidence type="ECO:0000313" key="2">
    <source>
        <dbReference type="Proteomes" id="UP000814033"/>
    </source>
</evidence>
<dbReference type="EMBL" id="MU275990">
    <property type="protein sequence ID" value="KAI0044230.1"/>
    <property type="molecule type" value="Genomic_DNA"/>
</dbReference>
<accession>A0ACB8RJX3</accession>